<sequence length="54" mass="5938">MDSNQKDKKLGFSGVCLFVQNKKKDVGGIMTGVSVRKVLTMFVQSSSIIIIFLT</sequence>
<accession>A0A124GP34</accession>
<reference evidence="1" key="1">
    <citation type="journal article" date="2015" name="Genome Biol. Evol.">
        <title>Organellar Genomes of White Spruce (Picea glauca): Assembly and Annotation.</title>
        <authorList>
            <person name="Jackman S.D."/>
            <person name="Warren R.L."/>
            <person name="Gibb E.A."/>
            <person name="Vandervalk B.P."/>
            <person name="Mohamadi H."/>
            <person name="Chu J."/>
            <person name="Raymond A."/>
            <person name="Pleasance S."/>
            <person name="Coope R."/>
            <person name="Wildung M.R."/>
            <person name="Ritland C.E."/>
            <person name="Bousquet J."/>
            <person name="Jones S.J."/>
            <person name="Bohlmann J."/>
            <person name="Birol I."/>
        </authorList>
    </citation>
    <scope>NUCLEOTIDE SEQUENCE [LARGE SCALE GENOMIC DNA]</scope>
    <source>
        <tissue evidence="1">Flushing bud</tissue>
    </source>
</reference>
<dbReference type="AlphaFoldDB" id="A0A124GP34"/>
<keyword evidence="1" id="KW-0496">Mitochondrion</keyword>
<dbReference type="EMBL" id="LKAM01000001">
    <property type="protein sequence ID" value="KUM50722.1"/>
    <property type="molecule type" value="Genomic_DNA"/>
</dbReference>
<name>A0A124GP34_PICGL</name>
<proteinExistence type="predicted"/>
<evidence type="ECO:0000313" key="1">
    <source>
        <dbReference type="EMBL" id="KUM50722.1"/>
    </source>
</evidence>
<organism evidence="1">
    <name type="scientific">Picea glauca</name>
    <name type="common">White spruce</name>
    <name type="synonym">Pinus glauca</name>
    <dbReference type="NCBI Taxonomy" id="3330"/>
    <lineage>
        <taxon>Eukaryota</taxon>
        <taxon>Viridiplantae</taxon>
        <taxon>Streptophyta</taxon>
        <taxon>Embryophyta</taxon>
        <taxon>Tracheophyta</taxon>
        <taxon>Spermatophyta</taxon>
        <taxon>Pinopsida</taxon>
        <taxon>Pinidae</taxon>
        <taxon>Conifers I</taxon>
        <taxon>Pinales</taxon>
        <taxon>Pinaceae</taxon>
        <taxon>Picea</taxon>
    </lineage>
</organism>
<protein>
    <submittedName>
        <fullName evidence="1">Uncharacterized protein</fullName>
    </submittedName>
</protein>
<geneLocation type="mitochondrion" evidence="1"/>
<comment type="caution">
    <text evidence="1">The sequence shown here is derived from an EMBL/GenBank/DDBJ whole genome shotgun (WGS) entry which is preliminary data.</text>
</comment>
<gene>
    <name evidence="1" type="ORF">ABT39_MTgene566</name>
</gene>